<keyword evidence="8" id="KW-1185">Reference proteome</keyword>
<dbReference type="CDD" id="cd21140">
    <property type="entry name" value="Cas6_I-like"/>
    <property type="match status" value="1"/>
</dbReference>
<dbReference type="AlphaFoldDB" id="A0A926NDN6"/>
<dbReference type="InterPro" id="IPR045747">
    <property type="entry name" value="CRISPR-assoc_prot_Cas6_N_sf"/>
</dbReference>
<dbReference type="PANTHER" id="PTHR36984:SF1">
    <property type="entry name" value="CRISPR-ASSOCIATED ENDORIBONUCLEASE CAS6 1"/>
    <property type="match status" value="1"/>
</dbReference>
<dbReference type="Proteomes" id="UP000661691">
    <property type="component" value="Unassembled WGS sequence"/>
</dbReference>
<dbReference type="PANTHER" id="PTHR36984">
    <property type="entry name" value="CRISPR-ASSOCIATED ENDORIBONUCLEASE CAS6 1"/>
    <property type="match status" value="1"/>
</dbReference>
<dbReference type="GO" id="GO:0016788">
    <property type="term" value="F:hydrolase activity, acting on ester bonds"/>
    <property type="evidence" value="ECO:0007669"/>
    <property type="project" value="InterPro"/>
</dbReference>
<organism evidence="7 8">
    <name type="scientific">Polycladospora coralii</name>
    <dbReference type="NCBI Taxonomy" id="2771432"/>
    <lineage>
        <taxon>Bacteria</taxon>
        <taxon>Bacillati</taxon>
        <taxon>Bacillota</taxon>
        <taxon>Bacilli</taxon>
        <taxon>Bacillales</taxon>
        <taxon>Thermoactinomycetaceae</taxon>
        <taxon>Polycladospora</taxon>
    </lineage>
</organism>
<dbReference type="NCBIfam" id="TIGR01877">
    <property type="entry name" value="cas_cas6"/>
    <property type="match status" value="1"/>
</dbReference>
<evidence type="ECO:0000256" key="5">
    <source>
        <dbReference type="PIRSR" id="PIRSR005054-50"/>
    </source>
</evidence>
<dbReference type="PIRSF" id="PIRSF005054">
    <property type="entry name" value="PF1131"/>
    <property type="match status" value="1"/>
</dbReference>
<proteinExistence type="inferred from homology"/>
<keyword evidence="2" id="KW-0694">RNA-binding</keyword>
<feature type="active site" description="Proton donor" evidence="5">
    <location>
        <position position="41"/>
    </location>
</feature>
<reference evidence="7" key="1">
    <citation type="submission" date="2020-09" db="EMBL/GenBank/DDBJ databases">
        <title>A novel bacterium of genus Hazenella, isolated from South China Sea.</title>
        <authorList>
            <person name="Huang H."/>
            <person name="Mo K."/>
            <person name="Hu Y."/>
        </authorList>
    </citation>
    <scope>NUCLEOTIDE SEQUENCE</scope>
    <source>
        <strain evidence="7">IB182357</strain>
    </source>
</reference>
<feature type="active site" description="Proton acceptor" evidence="5">
    <location>
        <position position="28"/>
    </location>
</feature>
<comment type="similarity">
    <text evidence="1 4">Belongs to the CRISPR-associated protein Cas6/Cse3/CasE family.</text>
</comment>
<evidence type="ECO:0000256" key="3">
    <source>
        <dbReference type="ARBA" id="ARBA00023118"/>
    </source>
</evidence>
<dbReference type="RefSeq" id="WP_191142557.1">
    <property type="nucleotide sequence ID" value="NZ_JACXAH010000026.1"/>
</dbReference>
<protein>
    <recommendedName>
        <fullName evidence="4">CRISPR-associated endoribonuclease</fullName>
    </recommendedName>
</protein>
<dbReference type="InterPro" id="IPR049435">
    <property type="entry name" value="Cas_Cas6_C"/>
</dbReference>
<comment type="caution">
    <text evidence="7">The sequence shown here is derived from an EMBL/GenBank/DDBJ whole genome shotgun (WGS) entry which is preliminary data.</text>
</comment>
<comment type="function">
    <text evidence="4">CRISPR (clustered regularly interspaced short palindromic repeat), is an adaptive immune system that provides protection against mobile genetic elements (viruses, transposable elements and conjugative plasmids). CRISPR clusters contain sequences complementary to antecedent mobile elements and target invading nucleic acids. CRISPR clusters are transcribed and processed into CRISPR RNA (crRNA).</text>
</comment>
<dbReference type="Pfam" id="PF01881">
    <property type="entry name" value="Cas_Cas6_C"/>
    <property type="match status" value="1"/>
</dbReference>
<name>A0A926NDN6_9BACL</name>
<keyword evidence="3" id="KW-0051">Antiviral defense</keyword>
<evidence type="ECO:0000256" key="2">
    <source>
        <dbReference type="ARBA" id="ARBA00022884"/>
    </source>
</evidence>
<feature type="domain" description="CRISPR associated protein Cas6 C-terminal" evidence="6">
    <location>
        <begin position="121"/>
        <end position="243"/>
    </location>
</feature>
<evidence type="ECO:0000313" key="8">
    <source>
        <dbReference type="Proteomes" id="UP000661691"/>
    </source>
</evidence>
<dbReference type="GO" id="GO:0051607">
    <property type="term" value="P:defense response to virus"/>
    <property type="evidence" value="ECO:0007669"/>
    <property type="project" value="UniProtKB-KW"/>
</dbReference>
<dbReference type="EMBL" id="JACXAH010000026">
    <property type="protein sequence ID" value="MBD1373490.1"/>
    <property type="molecule type" value="Genomic_DNA"/>
</dbReference>
<accession>A0A926NDN6</accession>
<evidence type="ECO:0000259" key="6">
    <source>
        <dbReference type="Pfam" id="PF01881"/>
    </source>
</evidence>
<dbReference type="Gene3D" id="3.30.70.1900">
    <property type="match status" value="1"/>
</dbReference>
<dbReference type="InterPro" id="IPR010156">
    <property type="entry name" value="CRISPR-assoc_prot_Cas6"/>
</dbReference>
<gene>
    <name evidence="7" type="primary">cas6</name>
    <name evidence="7" type="ORF">IC620_14140</name>
</gene>
<evidence type="ECO:0000313" key="7">
    <source>
        <dbReference type="EMBL" id="MBD1373490.1"/>
    </source>
</evidence>
<dbReference type="Gene3D" id="3.30.70.1890">
    <property type="match status" value="1"/>
</dbReference>
<dbReference type="GO" id="GO:0003723">
    <property type="term" value="F:RNA binding"/>
    <property type="evidence" value="ECO:0007669"/>
    <property type="project" value="UniProtKB-KW"/>
</dbReference>
<evidence type="ECO:0000256" key="4">
    <source>
        <dbReference type="PIRNR" id="PIRNR005054"/>
    </source>
</evidence>
<dbReference type="Pfam" id="PF21350">
    <property type="entry name" value="Cas6_I-A"/>
    <property type="match status" value="1"/>
</dbReference>
<evidence type="ECO:0000256" key="1">
    <source>
        <dbReference type="ARBA" id="ARBA00005937"/>
    </source>
</evidence>
<sequence length="246" mass="28328">MRLHLHFRLESPLVLPLNYQQVIQGFIYHQIQDRTYVQFLHNEGYIYENRQFRLFTFSRLLGQATVQLHTKTITFKNEVRLQISSCLPKFVQELGQSFLLQSSVHLNGHPLTMEEMRYQTPTVTESSCTIKMLSPITVHRTDTASDGRKVTKYFSPHDPAFEPLINENLSKKYAAYYGKQMPSKIQIKPLQLGKRDKVITRFKGFIIEGWNGTYQLQGDPEILTFASAAGLGARNSQGFGLPEVRN</sequence>